<feature type="region of interest" description="Disordered" evidence="1">
    <location>
        <begin position="153"/>
        <end position="181"/>
    </location>
</feature>
<evidence type="ECO:0000313" key="2">
    <source>
        <dbReference type="EnsemblMetazoa" id="tetur07g00390.1"/>
    </source>
</evidence>
<proteinExistence type="predicted"/>
<gene>
    <name evidence="2" type="primary">107362156</name>
</gene>
<evidence type="ECO:0000256" key="1">
    <source>
        <dbReference type="SAM" id="MobiDB-lite"/>
    </source>
</evidence>
<dbReference type="HOGENOM" id="CLU_1116962_0_0_1"/>
<dbReference type="KEGG" id="tut:107362156"/>
<accession>T1K883</accession>
<keyword evidence="3" id="KW-1185">Reference proteome</keyword>
<sequence length="249" mass="28415">MGTCFGRYSCSCCNCLYLKQPRSSTISSLTSTCRSRSKANSSFALHRQNSTLEFENFMYDYSLEDSATTSTSVRHQPSISTVVRFDAENAKLDNFKLPVYSECNGKLMLNYGVNYINRGESPLLDPILLNCDSLAIERVNPLLTGKSLKNKRLTKKERKRMKEEEEDEDRNDGPNEPFVRTEPYLLPMMTLEDSATHNWDHESSDVINGGNELEWDDYQDNLIFNDETDSLIQDIEDLTARALKETGLN</sequence>
<dbReference type="EMBL" id="CAEY01001871">
    <property type="status" value="NOT_ANNOTATED_CDS"/>
    <property type="molecule type" value="Genomic_DNA"/>
</dbReference>
<dbReference type="AlphaFoldDB" id="T1K883"/>
<reference evidence="2" key="2">
    <citation type="submission" date="2015-06" db="UniProtKB">
        <authorList>
            <consortium name="EnsemblMetazoa"/>
        </authorList>
    </citation>
    <scope>IDENTIFICATION</scope>
</reference>
<evidence type="ECO:0000313" key="3">
    <source>
        <dbReference type="Proteomes" id="UP000015104"/>
    </source>
</evidence>
<dbReference type="Proteomes" id="UP000015104">
    <property type="component" value="Unassembled WGS sequence"/>
</dbReference>
<protein>
    <submittedName>
        <fullName evidence="2">Uncharacterized protein</fullName>
    </submittedName>
</protein>
<organism evidence="2 3">
    <name type="scientific">Tetranychus urticae</name>
    <name type="common">Two-spotted spider mite</name>
    <dbReference type="NCBI Taxonomy" id="32264"/>
    <lineage>
        <taxon>Eukaryota</taxon>
        <taxon>Metazoa</taxon>
        <taxon>Ecdysozoa</taxon>
        <taxon>Arthropoda</taxon>
        <taxon>Chelicerata</taxon>
        <taxon>Arachnida</taxon>
        <taxon>Acari</taxon>
        <taxon>Acariformes</taxon>
        <taxon>Trombidiformes</taxon>
        <taxon>Prostigmata</taxon>
        <taxon>Eleutherengona</taxon>
        <taxon>Raphignathae</taxon>
        <taxon>Tetranychoidea</taxon>
        <taxon>Tetranychidae</taxon>
        <taxon>Tetranychus</taxon>
    </lineage>
</organism>
<dbReference type="OMA" id="YLKQPWS"/>
<name>T1K883_TETUR</name>
<dbReference type="EnsemblMetazoa" id="tetur07g00390.1">
    <property type="protein sequence ID" value="tetur07g00390.1"/>
    <property type="gene ID" value="tetur07g00390"/>
</dbReference>
<reference evidence="3" key="1">
    <citation type="submission" date="2011-08" db="EMBL/GenBank/DDBJ databases">
        <authorList>
            <person name="Rombauts S."/>
        </authorList>
    </citation>
    <scope>NUCLEOTIDE SEQUENCE</scope>
    <source>
        <strain evidence="3">London</strain>
    </source>
</reference>
<dbReference type="OrthoDB" id="10498288at2759"/>